<dbReference type="Proteomes" id="UP001220530">
    <property type="component" value="Chromosome"/>
</dbReference>
<gene>
    <name evidence="1" type="ORF">PSQ19_08365</name>
</gene>
<name>A0ABY7YSI9_9HYPH</name>
<evidence type="ECO:0000313" key="1">
    <source>
        <dbReference type="EMBL" id="WDR04015.1"/>
    </source>
</evidence>
<organism evidence="1 2">
    <name type="scientific">Devosia algicola</name>
    <dbReference type="NCBI Taxonomy" id="3026418"/>
    <lineage>
        <taxon>Bacteria</taxon>
        <taxon>Pseudomonadati</taxon>
        <taxon>Pseudomonadota</taxon>
        <taxon>Alphaproteobacteria</taxon>
        <taxon>Hyphomicrobiales</taxon>
        <taxon>Devosiaceae</taxon>
        <taxon>Devosia</taxon>
    </lineage>
</organism>
<dbReference type="EMBL" id="CP118246">
    <property type="protein sequence ID" value="WDR04015.1"/>
    <property type="molecule type" value="Genomic_DNA"/>
</dbReference>
<sequence>MTHPALPLDSARIRANFPAFDESSLAGQAFFECAGGSYTSRQVLDRLDTYYRRTKLQPYGVFPASIAAGKAMDAGI</sequence>
<evidence type="ECO:0000313" key="2">
    <source>
        <dbReference type="Proteomes" id="UP001220530"/>
    </source>
</evidence>
<reference evidence="1 2" key="1">
    <citation type="submission" date="2023-02" db="EMBL/GenBank/DDBJ databases">
        <title>Devosia algicola sp. nov., isolated from the phycosphere of marine algae.</title>
        <authorList>
            <person name="Kim J.M."/>
            <person name="Lee J.K."/>
            <person name="Choi B.J."/>
            <person name="Bayburt H."/>
            <person name="Jeon C.O."/>
        </authorList>
    </citation>
    <scope>NUCLEOTIDE SEQUENCE [LARGE SCALE GENOMIC DNA]</scope>
    <source>
        <strain evidence="1 2">G20-9</strain>
    </source>
</reference>
<accession>A0ABY7YSI9</accession>
<keyword evidence="2" id="KW-1185">Reference proteome</keyword>
<proteinExistence type="predicted"/>
<dbReference type="RefSeq" id="WP_282220400.1">
    <property type="nucleotide sequence ID" value="NZ_CP118246.1"/>
</dbReference>
<protein>
    <submittedName>
        <fullName evidence="1">Uncharacterized protein</fullName>
    </submittedName>
</protein>